<dbReference type="InterPro" id="IPR011257">
    <property type="entry name" value="DNA_glycosylase"/>
</dbReference>
<dbReference type="Pfam" id="PF00730">
    <property type="entry name" value="HhH-GPD"/>
    <property type="match status" value="1"/>
</dbReference>
<dbReference type="InterPro" id="IPR003265">
    <property type="entry name" value="HhH-GPD_domain"/>
</dbReference>
<evidence type="ECO:0000259" key="1">
    <source>
        <dbReference type="SMART" id="SM00478"/>
    </source>
</evidence>
<dbReference type="OrthoDB" id="5607at2759"/>
<dbReference type="Gene3D" id="1.10.1670.10">
    <property type="entry name" value="Helix-hairpin-Helix base-excision DNA repair enzymes (C-terminal)"/>
    <property type="match status" value="1"/>
</dbReference>
<dbReference type="InterPro" id="IPR023170">
    <property type="entry name" value="HhH_base_excis_C"/>
</dbReference>
<protein>
    <submittedName>
        <fullName evidence="2">DNA glycosylase</fullName>
    </submittedName>
</protein>
<feature type="non-terminal residue" evidence="2">
    <location>
        <position position="1"/>
    </location>
</feature>
<dbReference type="InParanoid" id="A0A1J7JM83"/>
<dbReference type="GO" id="GO:0006285">
    <property type="term" value="P:base-excision repair, AP site formation"/>
    <property type="evidence" value="ECO:0007669"/>
    <property type="project" value="UniProtKB-ARBA"/>
</dbReference>
<dbReference type="STRING" id="1408157.A0A1J7JM83"/>
<dbReference type="CDD" id="cd00056">
    <property type="entry name" value="ENDO3c"/>
    <property type="match status" value="1"/>
</dbReference>
<dbReference type="EMBL" id="KV875096">
    <property type="protein sequence ID" value="OIW30984.1"/>
    <property type="molecule type" value="Genomic_DNA"/>
</dbReference>
<sequence>RKKVKRGTTNKYGMTRGYSPYPYRTVPTKEQCEEVHRILVETHGAVMQPTAAPPPSITVAGCGEVPAVLDALCRTLISGNTLMANADKAVEKLAEVYGILKDGVGAGSINWNAVWLAPKEKLVNTIRAAGCPDRKAGHIKATLDMVHEEQKARALAHIAGEPVPGAQNEDDGQKALEVKKAVEDYLSLEHVRAMTVDEALAEFVRYPGIGVKTAACVALFTLRFPCFAVDTHVHKFCKWLGWVPEKANDVDTFNHGEHMVPDHLKYALHQLFIRHGQDCFKCRKNTKPGSDGWNEAPDCPLEHLLDRSK</sequence>
<accession>A0A1J7JM83</accession>
<feature type="domain" description="HhH-GPD" evidence="1">
    <location>
        <begin position="77"/>
        <end position="278"/>
    </location>
</feature>
<evidence type="ECO:0000313" key="2">
    <source>
        <dbReference type="EMBL" id="OIW30984.1"/>
    </source>
</evidence>
<dbReference type="Proteomes" id="UP000182658">
    <property type="component" value="Unassembled WGS sequence"/>
</dbReference>
<dbReference type="PANTHER" id="PTHR47203">
    <property type="match status" value="1"/>
</dbReference>
<evidence type="ECO:0000313" key="3">
    <source>
        <dbReference type="Proteomes" id="UP000182658"/>
    </source>
</evidence>
<gene>
    <name evidence="2" type="ORF">CONLIGDRAFT_565267</name>
</gene>
<dbReference type="AlphaFoldDB" id="A0A1J7JM83"/>
<proteinExistence type="predicted"/>
<dbReference type="Gene3D" id="1.10.340.30">
    <property type="entry name" value="Hypothetical protein, domain 2"/>
    <property type="match status" value="1"/>
</dbReference>
<dbReference type="SUPFAM" id="SSF48150">
    <property type="entry name" value="DNA-glycosylase"/>
    <property type="match status" value="1"/>
</dbReference>
<reference evidence="2 3" key="1">
    <citation type="submission" date="2016-10" db="EMBL/GenBank/DDBJ databases">
        <title>Draft genome sequence of Coniochaeta ligniaria NRRL30616, a lignocellulolytic fungus for bioabatement of inhibitors in plant biomass hydrolysates.</title>
        <authorList>
            <consortium name="DOE Joint Genome Institute"/>
            <person name="Jimenez D.J."/>
            <person name="Hector R.E."/>
            <person name="Riley R."/>
            <person name="Sun H."/>
            <person name="Grigoriev I.V."/>
            <person name="Van Elsas J.D."/>
            <person name="Nichols N.N."/>
        </authorList>
    </citation>
    <scope>NUCLEOTIDE SEQUENCE [LARGE SCALE GENOMIC DNA]</scope>
    <source>
        <strain evidence="2 3">NRRL 30616</strain>
    </source>
</reference>
<organism evidence="2 3">
    <name type="scientific">Coniochaeta ligniaria NRRL 30616</name>
    <dbReference type="NCBI Taxonomy" id="1408157"/>
    <lineage>
        <taxon>Eukaryota</taxon>
        <taxon>Fungi</taxon>
        <taxon>Dikarya</taxon>
        <taxon>Ascomycota</taxon>
        <taxon>Pezizomycotina</taxon>
        <taxon>Sordariomycetes</taxon>
        <taxon>Sordariomycetidae</taxon>
        <taxon>Coniochaetales</taxon>
        <taxon>Coniochaetaceae</taxon>
        <taxon>Coniochaeta</taxon>
    </lineage>
</organism>
<dbReference type="PANTHER" id="PTHR47203:SF1">
    <property type="entry name" value="HYPOTHETICAL BASE EXCISION DNA REPAIR PROTEIN (EUROFUNG)"/>
    <property type="match status" value="1"/>
</dbReference>
<keyword evidence="3" id="KW-1185">Reference proteome</keyword>
<name>A0A1J7JM83_9PEZI</name>
<dbReference type="SMART" id="SM00478">
    <property type="entry name" value="ENDO3c"/>
    <property type="match status" value="1"/>
</dbReference>
<feature type="non-terminal residue" evidence="2">
    <location>
        <position position="309"/>
    </location>
</feature>
<dbReference type="GO" id="GO:0000702">
    <property type="term" value="F:oxidized base lesion DNA N-glycosylase activity"/>
    <property type="evidence" value="ECO:0007669"/>
    <property type="project" value="UniProtKB-ARBA"/>
</dbReference>